<evidence type="ECO:0000256" key="1">
    <source>
        <dbReference type="ARBA" id="ARBA00011046"/>
    </source>
</evidence>
<dbReference type="InterPro" id="IPR036390">
    <property type="entry name" value="WH_DNA-bd_sf"/>
</dbReference>
<keyword evidence="4" id="KW-0804">Transcription</keyword>
<dbReference type="GO" id="GO:0003677">
    <property type="term" value="F:DNA binding"/>
    <property type="evidence" value="ECO:0007669"/>
    <property type="project" value="UniProtKB-KW"/>
</dbReference>
<keyword evidence="3" id="KW-0238">DNA-binding</keyword>
<dbReference type="Gene3D" id="1.10.4040.10">
    <property type="entry name" value="Penicillinase repressor domain"/>
    <property type="match status" value="1"/>
</dbReference>
<protein>
    <submittedName>
        <fullName evidence="5">BlaI/MecI/CopY family transcriptional regulator</fullName>
    </submittedName>
</protein>
<comment type="similarity">
    <text evidence="1">Belongs to the BlaI transcriptional regulatory family.</text>
</comment>
<sequence length="120" mass="14015">MEQLTKQEEEVMKIIWRLGRCEVKDIVECMIAPQPPYTTVASVVGKLKQKGYVGQQREGKAYVYAPVVAETEYKRIFMSGFVRDYFSNSFKEMVSFFAKDEKLTENDLRDIIREIENNTD</sequence>
<dbReference type="EMBL" id="AP035785">
    <property type="protein sequence ID" value="BFO70700.1"/>
    <property type="molecule type" value="Genomic_DNA"/>
</dbReference>
<dbReference type="AlphaFoldDB" id="A0AB33IRJ2"/>
<dbReference type="GO" id="GO:0045892">
    <property type="term" value="P:negative regulation of DNA-templated transcription"/>
    <property type="evidence" value="ECO:0007669"/>
    <property type="project" value="InterPro"/>
</dbReference>
<dbReference type="PIRSF" id="PIRSF019455">
    <property type="entry name" value="CopR_AtkY"/>
    <property type="match status" value="1"/>
</dbReference>
<gene>
    <name evidence="5" type="ORF">GTC17253_06660</name>
</gene>
<reference evidence="5" key="1">
    <citation type="submission" date="2024-07" db="EMBL/GenBank/DDBJ databases">
        <title>Complete genome sequence of Prevotella sp. YM-2024 GTC17253.</title>
        <authorList>
            <person name="Hayashi M."/>
            <person name="Muto Y."/>
            <person name="Tanaka K."/>
            <person name="Niwa H."/>
        </authorList>
    </citation>
    <scope>NUCLEOTIDE SEQUENCE</scope>
    <source>
        <strain evidence="5">GTC17253</strain>
    </source>
</reference>
<evidence type="ECO:0000256" key="4">
    <source>
        <dbReference type="ARBA" id="ARBA00023163"/>
    </source>
</evidence>
<accession>A0AB33IRJ2</accession>
<dbReference type="InterPro" id="IPR005650">
    <property type="entry name" value="BlaI_family"/>
</dbReference>
<proteinExistence type="inferred from homology"/>
<evidence type="ECO:0000313" key="5">
    <source>
        <dbReference type="EMBL" id="BFO70700.1"/>
    </source>
</evidence>
<dbReference type="InterPro" id="IPR036388">
    <property type="entry name" value="WH-like_DNA-bd_sf"/>
</dbReference>
<organism evidence="5">
    <name type="scientific">Prevotella sp. GTC17253</name>
    <dbReference type="NCBI Taxonomy" id="3236793"/>
    <lineage>
        <taxon>Bacteria</taxon>
        <taxon>Pseudomonadati</taxon>
        <taxon>Bacteroidota</taxon>
        <taxon>Bacteroidia</taxon>
        <taxon>Bacteroidales</taxon>
        <taxon>Prevotellaceae</taxon>
        <taxon>Prevotella</taxon>
    </lineage>
</organism>
<dbReference type="Gene3D" id="1.10.10.10">
    <property type="entry name" value="Winged helix-like DNA-binding domain superfamily/Winged helix DNA-binding domain"/>
    <property type="match status" value="1"/>
</dbReference>
<evidence type="ECO:0000256" key="2">
    <source>
        <dbReference type="ARBA" id="ARBA00023015"/>
    </source>
</evidence>
<dbReference type="Pfam" id="PF03965">
    <property type="entry name" value="Penicillinase_R"/>
    <property type="match status" value="1"/>
</dbReference>
<name>A0AB33IRJ2_9BACT</name>
<dbReference type="SUPFAM" id="SSF46785">
    <property type="entry name" value="Winged helix' DNA-binding domain"/>
    <property type="match status" value="1"/>
</dbReference>
<keyword evidence="2" id="KW-0805">Transcription regulation</keyword>
<evidence type="ECO:0000256" key="3">
    <source>
        <dbReference type="ARBA" id="ARBA00023125"/>
    </source>
</evidence>